<organism evidence="5 6">
    <name type="scientific">Oreochromis aureus</name>
    <name type="common">Israeli tilapia</name>
    <name type="synonym">Chromis aureus</name>
    <dbReference type="NCBI Taxonomy" id="47969"/>
    <lineage>
        <taxon>Eukaryota</taxon>
        <taxon>Metazoa</taxon>
        <taxon>Chordata</taxon>
        <taxon>Craniata</taxon>
        <taxon>Vertebrata</taxon>
        <taxon>Euteleostomi</taxon>
        <taxon>Actinopterygii</taxon>
        <taxon>Neopterygii</taxon>
        <taxon>Teleostei</taxon>
        <taxon>Neoteleostei</taxon>
        <taxon>Acanthomorphata</taxon>
        <taxon>Ovalentaria</taxon>
        <taxon>Cichlomorphae</taxon>
        <taxon>Cichliformes</taxon>
        <taxon>Cichlidae</taxon>
        <taxon>African cichlids</taxon>
        <taxon>Pseudocrenilabrinae</taxon>
        <taxon>Oreochromini</taxon>
        <taxon>Oreochromis</taxon>
    </lineage>
</organism>
<keyword evidence="3" id="KW-0539">Nucleus</keyword>
<keyword evidence="6" id="KW-1185">Reference proteome</keyword>
<reference evidence="5" key="2">
    <citation type="submission" date="2025-08" db="UniProtKB">
        <authorList>
            <consortium name="Ensembl"/>
        </authorList>
    </citation>
    <scope>IDENTIFICATION</scope>
</reference>
<feature type="region of interest" description="Disordered" evidence="4">
    <location>
        <begin position="37"/>
        <end position="90"/>
    </location>
</feature>
<feature type="region of interest" description="Disordered" evidence="4">
    <location>
        <begin position="109"/>
        <end position="131"/>
    </location>
</feature>
<feature type="compositionally biased region" description="Basic residues" evidence="4">
    <location>
        <begin position="57"/>
        <end position="69"/>
    </location>
</feature>
<dbReference type="GO" id="GO:0005634">
    <property type="term" value="C:nucleus"/>
    <property type="evidence" value="ECO:0007669"/>
    <property type="project" value="UniProtKB-SubCell"/>
</dbReference>
<protein>
    <submittedName>
        <fullName evidence="5">Uncharacterized protein</fullName>
    </submittedName>
</protein>
<evidence type="ECO:0000256" key="1">
    <source>
        <dbReference type="ARBA" id="ARBA00004123"/>
    </source>
</evidence>
<dbReference type="Pfam" id="PF15772">
    <property type="entry name" value="UPF0688"/>
    <property type="match status" value="1"/>
</dbReference>
<gene>
    <name evidence="5" type="primary">c20h1orf174</name>
</gene>
<dbReference type="AlphaFoldDB" id="A0AAZ1Y4J2"/>
<dbReference type="PANTHER" id="PTHR28491">
    <property type="entry name" value="UPF0688 PROTEIN C1ORF174"/>
    <property type="match status" value="1"/>
</dbReference>
<evidence type="ECO:0000313" key="5">
    <source>
        <dbReference type="Ensembl" id="ENSOABP00000074769.1"/>
    </source>
</evidence>
<dbReference type="Ensembl" id="ENSOABT00000066517.1">
    <property type="protein sequence ID" value="ENSOABP00000074769.1"/>
    <property type="gene ID" value="ENSOABG00000033199.1"/>
</dbReference>
<accession>A0AAZ1Y4J2</accession>
<feature type="compositionally biased region" description="Basic residues" evidence="4">
    <location>
        <begin position="195"/>
        <end position="204"/>
    </location>
</feature>
<evidence type="ECO:0000256" key="2">
    <source>
        <dbReference type="ARBA" id="ARBA00006634"/>
    </source>
</evidence>
<dbReference type="PANTHER" id="PTHR28491:SF1">
    <property type="entry name" value="UPF0688 PROTEIN C1ORF174"/>
    <property type="match status" value="1"/>
</dbReference>
<reference evidence="6" key="1">
    <citation type="submission" date="2020-03" db="EMBL/GenBank/DDBJ databases">
        <title>Evolution of repeat sequences and sex chromosomes of tilapia species revealed by chromosome-level genomes.</title>
        <authorList>
            <person name="Xu L."/>
            <person name="Tao W."/>
            <person name="Wang D."/>
            <person name="Zhou Q."/>
        </authorList>
    </citation>
    <scope>NUCLEOTIDE SEQUENCE [LARGE SCALE GENOMIC DNA]</scope>
    <source>
        <strain evidence="6">Israel</strain>
    </source>
</reference>
<feature type="region of interest" description="Disordered" evidence="4">
    <location>
        <begin position="182"/>
        <end position="228"/>
    </location>
</feature>
<comment type="subcellular location">
    <subcellularLocation>
        <location evidence="1">Nucleus</location>
    </subcellularLocation>
</comment>
<feature type="compositionally biased region" description="Basic and acidic residues" evidence="4">
    <location>
        <begin position="115"/>
        <end position="124"/>
    </location>
</feature>
<evidence type="ECO:0000256" key="4">
    <source>
        <dbReference type="SAM" id="MobiDB-lite"/>
    </source>
</evidence>
<dbReference type="InterPro" id="IPR031530">
    <property type="entry name" value="UPF0688"/>
</dbReference>
<comment type="similarity">
    <text evidence="2">Belongs to the UPF0688 family.</text>
</comment>
<sequence>MTASSQLTKTIVFFSPRCHCINKVLYINKHHDALQMPGEVDNLKPRKRKSSSETRNTRKTSAARRRCVKSPKANSSSESSSAVGNTKAAGPLERDSCISCECHQSSGRRRCLASPEHEGQEGKENTLMMGQDSDSCVMNSIWDKYEPEHMDYEETGKIMFPDDDSNQILPVEQFFGNLDAVQDFPERSSTSSSRAQRKNRRRHYYAREDSDEDEVDFSGVQRDNGVGT</sequence>
<reference evidence="5" key="3">
    <citation type="submission" date="2025-09" db="UniProtKB">
        <authorList>
            <consortium name="Ensembl"/>
        </authorList>
    </citation>
    <scope>IDENTIFICATION</scope>
</reference>
<evidence type="ECO:0000313" key="6">
    <source>
        <dbReference type="Proteomes" id="UP000472276"/>
    </source>
</evidence>
<proteinExistence type="inferred from homology"/>
<evidence type="ECO:0000256" key="3">
    <source>
        <dbReference type="ARBA" id="ARBA00023242"/>
    </source>
</evidence>
<dbReference type="Proteomes" id="UP000472276">
    <property type="component" value="Unassembled WGS sequence"/>
</dbReference>
<name>A0AAZ1Y4J2_OREAU</name>